<dbReference type="GO" id="GO:0004601">
    <property type="term" value="F:peroxidase activity"/>
    <property type="evidence" value="ECO:0007669"/>
    <property type="project" value="InterPro"/>
</dbReference>
<dbReference type="Gene3D" id="3.30.300.20">
    <property type="match status" value="1"/>
</dbReference>
<dbReference type="GO" id="GO:0006979">
    <property type="term" value="P:response to oxidative stress"/>
    <property type="evidence" value="ECO:0007669"/>
    <property type="project" value="InterPro"/>
</dbReference>
<reference evidence="1" key="2">
    <citation type="submission" date="2020-09" db="EMBL/GenBank/DDBJ databases">
        <authorList>
            <person name="Sun Q."/>
            <person name="Zhou Y."/>
        </authorList>
    </citation>
    <scope>NUCLEOTIDE SEQUENCE</scope>
    <source>
        <strain evidence="1">CGMCC 1.15085</strain>
    </source>
</reference>
<proteinExistence type="predicted"/>
<evidence type="ECO:0000313" key="1">
    <source>
        <dbReference type="EMBL" id="GGB31175.1"/>
    </source>
</evidence>
<reference evidence="1" key="1">
    <citation type="journal article" date="2014" name="Int. J. Syst. Evol. Microbiol.">
        <title>Complete genome sequence of Corynebacterium casei LMG S-19264T (=DSM 44701T), isolated from a smear-ripened cheese.</title>
        <authorList>
            <consortium name="US DOE Joint Genome Institute (JGI-PGF)"/>
            <person name="Walter F."/>
            <person name="Albersmeier A."/>
            <person name="Kalinowski J."/>
            <person name="Ruckert C."/>
        </authorList>
    </citation>
    <scope>NUCLEOTIDE SEQUENCE</scope>
    <source>
        <strain evidence="1">CGMCC 1.15085</strain>
    </source>
</reference>
<dbReference type="Pfam" id="PF02566">
    <property type="entry name" value="OsmC"/>
    <property type="match status" value="1"/>
</dbReference>
<name>A0A916WUA1_9MICO</name>
<comment type="caution">
    <text evidence="1">The sequence shown here is derived from an EMBL/GenBank/DDBJ whole genome shotgun (WGS) entry which is preliminary data.</text>
</comment>
<dbReference type="PANTHER" id="PTHR42830">
    <property type="entry name" value="OSMOTICALLY INDUCIBLE FAMILY PROTEIN"/>
    <property type="match status" value="1"/>
</dbReference>
<dbReference type="SUPFAM" id="SSF82784">
    <property type="entry name" value="OsmC-like"/>
    <property type="match status" value="1"/>
</dbReference>
<dbReference type="InterPro" id="IPR015946">
    <property type="entry name" value="KH_dom-like_a/b"/>
</dbReference>
<dbReference type="Proteomes" id="UP000636793">
    <property type="component" value="Unassembled WGS sequence"/>
</dbReference>
<dbReference type="EMBL" id="BMHI01000003">
    <property type="protein sequence ID" value="GGB31175.1"/>
    <property type="molecule type" value="Genomic_DNA"/>
</dbReference>
<dbReference type="RefSeq" id="WP_188837068.1">
    <property type="nucleotide sequence ID" value="NZ_BMHI01000003.1"/>
</dbReference>
<dbReference type="InterPro" id="IPR019904">
    <property type="entry name" value="Peroxiredoxin_OsmC"/>
</dbReference>
<gene>
    <name evidence="1" type="primary">osmC</name>
    <name evidence="1" type="ORF">GCM10011492_22230</name>
</gene>
<accession>A0A916WUA1</accession>
<evidence type="ECO:0000313" key="2">
    <source>
        <dbReference type="Proteomes" id="UP000636793"/>
    </source>
</evidence>
<dbReference type="AlphaFoldDB" id="A0A916WUA1"/>
<dbReference type="InterPro" id="IPR003718">
    <property type="entry name" value="OsmC/Ohr_fam"/>
</dbReference>
<sequence length="144" mass="14832">MTTIKRTSSATWNGGIESGSGRINVGRSEVVLPFSLKTRIGADPSTNPEELLGSALAGCYSMSLAGELDSVGTPADLITSTATVYLVGGDGGFSIPTVDLAVTAQVAGITESDFQGVAQKAHEGCPVSRLFNADVRLTANLELR</sequence>
<organism evidence="1 2">
    <name type="scientific">Flexivirga endophytica</name>
    <dbReference type="NCBI Taxonomy" id="1849103"/>
    <lineage>
        <taxon>Bacteria</taxon>
        <taxon>Bacillati</taxon>
        <taxon>Actinomycetota</taxon>
        <taxon>Actinomycetes</taxon>
        <taxon>Micrococcales</taxon>
        <taxon>Dermacoccaceae</taxon>
        <taxon>Flexivirga</taxon>
    </lineage>
</organism>
<dbReference type="InterPro" id="IPR052707">
    <property type="entry name" value="OsmC_Ohr_Peroxiredoxin"/>
</dbReference>
<protein>
    <submittedName>
        <fullName evidence="1">Peroxiredoxin</fullName>
    </submittedName>
</protein>
<dbReference type="NCBIfam" id="TIGR03562">
    <property type="entry name" value="osmo_induc_OsmC"/>
    <property type="match status" value="1"/>
</dbReference>
<keyword evidence="2" id="KW-1185">Reference proteome</keyword>
<dbReference type="PANTHER" id="PTHR42830:SF1">
    <property type="entry name" value="OSMOTICALLY INDUCIBLE FAMILY PROTEIN"/>
    <property type="match status" value="1"/>
</dbReference>
<dbReference type="InterPro" id="IPR036102">
    <property type="entry name" value="OsmC/Ohrsf"/>
</dbReference>